<protein>
    <submittedName>
        <fullName evidence="1">Bacteriophage protein</fullName>
    </submittedName>
</protein>
<gene>
    <name evidence="1" type="ordered locus">GNIT_1604</name>
</gene>
<proteinExistence type="predicted"/>
<sequence length="125" mass="13875">MRPTKYCKKVQAKADWYAEGGYLDCGDAVPSQAGLACELSVTRQTLVNWKEQHPKFLDTLDLISVVQERLSLSGGLKGEMNSAIVKLLLANHGYSEKKALHHNVSEGLSDNHWTVKFVNADFPSE</sequence>
<dbReference type="Proteomes" id="UP000009282">
    <property type="component" value="Chromosome"/>
</dbReference>
<dbReference type="OrthoDB" id="6464700at2"/>
<dbReference type="Pfam" id="PF16677">
    <property type="entry name" value="GP3_package"/>
    <property type="match status" value="1"/>
</dbReference>
<organism evidence="1 2">
    <name type="scientific">Glaciecola nitratireducens (strain JCM 12485 / KCTC 12276 / FR1064)</name>
    <dbReference type="NCBI Taxonomy" id="1085623"/>
    <lineage>
        <taxon>Bacteria</taxon>
        <taxon>Pseudomonadati</taxon>
        <taxon>Pseudomonadota</taxon>
        <taxon>Gammaproteobacteria</taxon>
        <taxon>Alteromonadales</taxon>
        <taxon>Alteromonadaceae</taxon>
        <taxon>Brumicola</taxon>
    </lineage>
</organism>
<evidence type="ECO:0000313" key="2">
    <source>
        <dbReference type="Proteomes" id="UP000009282"/>
    </source>
</evidence>
<dbReference type="RefSeq" id="WP_014108595.1">
    <property type="nucleotide sequence ID" value="NC_016041.1"/>
</dbReference>
<dbReference type="eggNOG" id="ENOG5032T2N">
    <property type="taxonomic scope" value="Bacteria"/>
</dbReference>
<dbReference type="InterPro" id="IPR032066">
    <property type="entry name" value="GP3_package"/>
</dbReference>
<dbReference type="KEGG" id="gni:GNIT_1604"/>
<dbReference type="STRING" id="1085623.GNIT_1604"/>
<accession>G4QH90</accession>
<name>G4QH90_GLANF</name>
<dbReference type="EMBL" id="CP003060">
    <property type="protein sequence ID" value="AEP29721.1"/>
    <property type="molecule type" value="Genomic_DNA"/>
</dbReference>
<dbReference type="HOGENOM" id="CLU_156603_0_0_6"/>
<keyword evidence="2" id="KW-1185">Reference proteome</keyword>
<reference evidence="1 2" key="1">
    <citation type="journal article" date="2011" name="J. Bacteriol.">
        <title>Complete genome sequence of seawater bacterium Glaciecola nitratireducens FR1064T.</title>
        <authorList>
            <person name="Bian F."/>
            <person name="Qin Q.L."/>
            <person name="Xie B.B."/>
            <person name="Shu Y.L."/>
            <person name="Zhang X.Y."/>
            <person name="Yu Y."/>
            <person name="Chen B."/>
            <person name="Chen X.L."/>
            <person name="Zhou B.C."/>
            <person name="Zhang Y.Z."/>
        </authorList>
    </citation>
    <scope>NUCLEOTIDE SEQUENCE [LARGE SCALE GENOMIC DNA]</scope>
    <source>
        <strain evidence="2">JCM 12485 / KCTC 12276 / FR1064</strain>
    </source>
</reference>
<dbReference type="AlphaFoldDB" id="G4QH90"/>
<evidence type="ECO:0000313" key="1">
    <source>
        <dbReference type="EMBL" id="AEP29721.1"/>
    </source>
</evidence>